<dbReference type="Pfam" id="PF01593">
    <property type="entry name" value="Amino_oxidase"/>
    <property type="match status" value="1"/>
</dbReference>
<protein>
    <submittedName>
        <fullName evidence="2">FAD-dependent oxidoreductase</fullName>
    </submittedName>
</protein>
<sequence length="52" mass="5178">MLRPALGGRLHWASTETATGHAGHIEGALLSGERAARAILSPVANSSGVTAG</sequence>
<reference evidence="2 3" key="1">
    <citation type="submission" date="2023-02" db="EMBL/GenBank/DDBJ databases">
        <title>Streptomyces sp. SCA4-21 with antifungal activity against Fusarium oxysporum f. sp. cubense, Streptomyces sp. SCA2-17 with antifungal activity against Fusarium oxysporum f. sp. cubense.</title>
        <authorList>
            <person name="Qi D."/>
        </authorList>
    </citation>
    <scope>NUCLEOTIDE SEQUENCE [LARGE SCALE GENOMIC DNA]</scope>
    <source>
        <strain evidence="2 3">SCA4-21</strain>
    </source>
</reference>
<proteinExistence type="predicted"/>
<accession>A0ABY9V608</accession>
<feature type="domain" description="Amine oxidase" evidence="1">
    <location>
        <begin position="8"/>
        <end position="40"/>
    </location>
</feature>
<dbReference type="SUPFAM" id="SSF51905">
    <property type="entry name" value="FAD/NAD(P)-binding domain"/>
    <property type="match status" value="1"/>
</dbReference>
<organism evidence="2 3">
    <name type="scientific">Streptomyces luomodiensis</name>
    <dbReference type="NCBI Taxonomy" id="3026192"/>
    <lineage>
        <taxon>Bacteria</taxon>
        <taxon>Bacillati</taxon>
        <taxon>Actinomycetota</taxon>
        <taxon>Actinomycetes</taxon>
        <taxon>Kitasatosporales</taxon>
        <taxon>Streptomycetaceae</taxon>
        <taxon>Streptomyces</taxon>
    </lineage>
</organism>
<dbReference type="InterPro" id="IPR002937">
    <property type="entry name" value="Amino_oxidase"/>
</dbReference>
<keyword evidence="3" id="KW-1185">Reference proteome</keyword>
<dbReference type="Proteomes" id="UP001305606">
    <property type="component" value="Chromosome"/>
</dbReference>
<evidence type="ECO:0000313" key="2">
    <source>
        <dbReference type="EMBL" id="WNF00310.1"/>
    </source>
</evidence>
<evidence type="ECO:0000259" key="1">
    <source>
        <dbReference type="Pfam" id="PF01593"/>
    </source>
</evidence>
<dbReference type="RefSeq" id="WP_311038706.1">
    <property type="nucleotide sequence ID" value="NZ_CP117522.1"/>
</dbReference>
<evidence type="ECO:0000313" key="3">
    <source>
        <dbReference type="Proteomes" id="UP001305606"/>
    </source>
</evidence>
<dbReference type="EMBL" id="CP117522">
    <property type="protein sequence ID" value="WNF00310.1"/>
    <property type="molecule type" value="Genomic_DNA"/>
</dbReference>
<name>A0ABY9V608_9ACTN</name>
<dbReference type="InterPro" id="IPR036188">
    <property type="entry name" value="FAD/NAD-bd_sf"/>
</dbReference>
<gene>
    <name evidence="2" type="ORF">PS467_35815</name>
</gene>
<dbReference type="Gene3D" id="3.50.50.60">
    <property type="entry name" value="FAD/NAD(P)-binding domain"/>
    <property type="match status" value="1"/>
</dbReference>